<keyword evidence="5" id="KW-0862">Zinc</keyword>
<evidence type="ECO:0000313" key="12">
    <source>
        <dbReference type="Proteomes" id="UP000018467"/>
    </source>
</evidence>
<feature type="compositionally biased region" description="Polar residues" evidence="9">
    <location>
        <begin position="202"/>
        <end position="223"/>
    </location>
</feature>
<sequence length="324" mass="36040">MNVFRKSSGDTAAREFDKSPQTEVFKPVLMEPFEKKQRYFDPWRDYLGLADMVTTMQTSSLRKLPEGPPTKDSRSVWNNCLLQHSCSSSMPLSSSSPLHGNPPNCIRFMTQTSQSAIGSERTAGYSSFTSSSGVSTSSWMTSPEDQDENMISNHHSPSWDPVSFFPISSPARKSKQTSRNHEMSPGDVFWNHQPAKCEEQGYIQNSNPPGTGSSFYGKSSPANESEKMSVNSSRSSSSISSLSPERKQHCSFCKHNGEAESVYTSHRLKDRSGCVICPYLRRYACPQCGATGASAHTRRFCPLVDSTYSSVYARPEGKDKKRQK</sequence>
<feature type="domain" description="Nanos-type" evidence="10">
    <location>
        <begin position="249"/>
        <end position="303"/>
    </location>
</feature>
<keyword evidence="4 8" id="KW-0863">Zinc-finger</keyword>
<evidence type="ECO:0000256" key="2">
    <source>
        <dbReference type="ARBA" id="ARBA00022490"/>
    </source>
</evidence>
<evidence type="ECO:0000256" key="8">
    <source>
        <dbReference type="PROSITE-ProRule" id="PRU00855"/>
    </source>
</evidence>
<evidence type="ECO:0000256" key="4">
    <source>
        <dbReference type="ARBA" id="ARBA00022771"/>
    </source>
</evidence>
<dbReference type="Gene3D" id="4.10.60.30">
    <property type="entry name" value="Nanos, RNA-binding domain"/>
    <property type="match status" value="1"/>
</dbReference>
<dbReference type="AlphaFoldDB" id="A0A3B1K8P0"/>
<reference evidence="12" key="2">
    <citation type="journal article" date="2014" name="Nat. Commun.">
        <title>The cavefish genome reveals candidate genes for eye loss.</title>
        <authorList>
            <person name="McGaugh S.E."/>
            <person name="Gross J.B."/>
            <person name="Aken B."/>
            <person name="Blin M."/>
            <person name="Borowsky R."/>
            <person name="Chalopin D."/>
            <person name="Hinaux H."/>
            <person name="Jeffery W.R."/>
            <person name="Keene A."/>
            <person name="Ma L."/>
            <person name="Minx P."/>
            <person name="Murphy D."/>
            <person name="O'Quin K.E."/>
            <person name="Retaux S."/>
            <person name="Rohner N."/>
            <person name="Searle S.M."/>
            <person name="Stahl B.A."/>
            <person name="Tabin C."/>
            <person name="Volff J.N."/>
            <person name="Yoshizawa M."/>
            <person name="Warren W.C."/>
        </authorList>
    </citation>
    <scope>NUCLEOTIDE SEQUENCE [LARGE SCALE GENOMIC DNA]</scope>
    <source>
        <strain evidence="12">female</strain>
    </source>
</reference>
<dbReference type="Pfam" id="PF05741">
    <property type="entry name" value="zf-nanos"/>
    <property type="match status" value="1"/>
</dbReference>
<keyword evidence="2" id="KW-0963">Cytoplasm</keyword>
<reference evidence="12" key="1">
    <citation type="submission" date="2013-03" db="EMBL/GenBank/DDBJ databases">
        <authorList>
            <person name="Jeffery W."/>
            <person name="Warren W."/>
            <person name="Wilson R.K."/>
        </authorList>
    </citation>
    <scope>NUCLEOTIDE SEQUENCE</scope>
    <source>
        <strain evidence="12">female</strain>
    </source>
</reference>
<evidence type="ECO:0000259" key="10">
    <source>
        <dbReference type="PROSITE" id="PS51522"/>
    </source>
</evidence>
<organism evidence="11 12">
    <name type="scientific">Astyanax mexicanus</name>
    <name type="common">Blind cave fish</name>
    <name type="synonym">Astyanax fasciatus mexicanus</name>
    <dbReference type="NCBI Taxonomy" id="7994"/>
    <lineage>
        <taxon>Eukaryota</taxon>
        <taxon>Metazoa</taxon>
        <taxon>Chordata</taxon>
        <taxon>Craniata</taxon>
        <taxon>Vertebrata</taxon>
        <taxon>Euteleostomi</taxon>
        <taxon>Actinopterygii</taxon>
        <taxon>Neopterygii</taxon>
        <taxon>Teleostei</taxon>
        <taxon>Ostariophysi</taxon>
        <taxon>Characiformes</taxon>
        <taxon>Characoidei</taxon>
        <taxon>Acestrorhamphidae</taxon>
        <taxon>Acestrorhamphinae</taxon>
        <taxon>Astyanax</taxon>
    </lineage>
</organism>
<dbReference type="InterPro" id="IPR024161">
    <property type="entry name" value="Znf_nanos-typ"/>
</dbReference>
<dbReference type="InterPro" id="IPR008705">
    <property type="entry name" value="Nanos/Xcar2"/>
</dbReference>
<dbReference type="PROSITE" id="PS51522">
    <property type="entry name" value="ZF_NANOS"/>
    <property type="match status" value="1"/>
</dbReference>
<evidence type="ECO:0000256" key="6">
    <source>
        <dbReference type="ARBA" id="ARBA00022845"/>
    </source>
</evidence>
<dbReference type="GO" id="GO:0005737">
    <property type="term" value="C:cytoplasm"/>
    <property type="evidence" value="ECO:0007669"/>
    <property type="project" value="UniProtKB-SubCell"/>
</dbReference>
<dbReference type="Proteomes" id="UP000018467">
    <property type="component" value="Unassembled WGS sequence"/>
</dbReference>
<feature type="region of interest" description="Disordered" evidence="9">
    <location>
        <begin position="120"/>
        <end position="242"/>
    </location>
</feature>
<evidence type="ECO:0000256" key="9">
    <source>
        <dbReference type="SAM" id="MobiDB-lite"/>
    </source>
</evidence>
<dbReference type="PANTHER" id="PTHR12887">
    <property type="entry name" value="NANOS PROTEIN"/>
    <property type="match status" value="1"/>
</dbReference>
<protein>
    <submittedName>
        <fullName evidence="11">Nanos homolog 1</fullName>
    </submittedName>
</protein>
<reference evidence="11" key="3">
    <citation type="submission" date="2025-08" db="UniProtKB">
        <authorList>
            <consortium name="Ensembl"/>
        </authorList>
    </citation>
    <scope>IDENTIFICATION</scope>
</reference>
<evidence type="ECO:0000313" key="11">
    <source>
        <dbReference type="Ensembl" id="ENSAMXP00000051062.1"/>
    </source>
</evidence>
<keyword evidence="6 8" id="KW-0810">Translation regulation</keyword>
<feature type="compositionally biased region" description="Low complexity" evidence="9">
    <location>
        <begin position="126"/>
        <end position="142"/>
    </location>
</feature>
<name>A0A3B1K8P0_ASTMX</name>
<evidence type="ECO:0000256" key="1">
    <source>
        <dbReference type="ARBA" id="ARBA00004496"/>
    </source>
</evidence>
<evidence type="ECO:0000256" key="3">
    <source>
        <dbReference type="ARBA" id="ARBA00022723"/>
    </source>
</evidence>
<reference evidence="11" key="4">
    <citation type="submission" date="2025-09" db="UniProtKB">
        <authorList>
            <consortium name="Ensembl"/>
        </authorList>
    </citation>
    <scope>IDENTIFICATION</scope>
</reference>
<dbReference type="InParanoid" id="A0A3B1K8P0"/>
<evidence type="ECO:0000256" key="5">
    <source>
        <dbReference type="ARBA" id="ARBA00022833"/>
    </source>
</evidence>
<dbReference type="GO" id="GO:0006417">
    <property type="term" value="P:regulation of translation"/>
    <property type="evidence" value="ECO:0007669"/>
    <property type="project" value="UniProtKB-UniRule"/>
</dbReference>
<comment type="subcellular location">
    <subcellularLocation>
        <location evidence="1">Cytoplasm</location>
    </subcellularLocation>
</comment>
<dbReference type="STRING" id="7994.ENSAMXP00000051062"/>
<dbReference type="GeneTree" id="ENSGT00950000183135"/>
<keyword evidence="12" id="KW-1185">Reference proteome</keyword>
<keyword evidence="7 8" id="KW-0694">RNA-binding</keyword>
<feature type="region of interest" description="Disordered" evidence="9">
    <location>
        <begin position="1"/>
        <end position="21"/>
    </location>
</feature>
<dbReference type="GO" id="GO:0003723">
    <property type="term" value="F:RNA binding"/>
    <property type="evidence" value="ECO:0007669"/>
    <property type="project" value="UniProtKB-UniRule"/>
</dbReference>
<dbReference type="GO" id="GO:0008270">
    <property type="term" value="F:zinc ion binding"/>
    <property type="evidence" value="ECO:0007669"/>
    <property type="project" value="UniProtKB-KW"/>
</dbReference>
<comment type="similarity">
    <text evidence="8">Belongs to the nanos family.</text>
</comment>
<feature type="compositionally biased region" description="Low complexity" evidence="9">
    <location>
        <begin position="228"/>
        <end position="242"/>
    </location>
</feature>
<accession>A0A3B1K8P0</accession>
<dbReference type="InterPro" id="IPR038129">
    <property type="entry name" value="Nanos_sf"/>
</dbReference>
<keyword evidence="3" id="KW-0479">Metal-binding</keyword>
<dbReference type="Ensembl" id="ENSAMXT00000056869.1">
    <property type="protein sequence ID" value="ENSAMXP00000051062.1"/>
    <property type="gene ID" value="ENSAMXG00000034714.1"/>
</dbReference>
<proteinExistence type="inferred from homology"/>
<dbReference type="Bgee" id="ENSAMXG00000034714">
    <property type="expression patterns" value="Expressed in testis and 3 other cell types or tissues"/>
</dbReference>
<evidence type="ECO:0000256" key="7">
    <source>
        <dbReference type="ARBA" id="ARBA00022884"/>
    </source>
</evidence>